<dbReference type="InterPro" id="IPR057407">
    <property type="entry name" value="HEAT_TANGO6"/>
</dbReference>
<accession>A0A2J8Q3Z7</accession>
<evidence type="ECO:0000259" key="1">
    <source>
        <dbReference type="Pfam" id="PF23565"/>
    </source>
</evidence>
<evidence type="ECO:0000313" key="3">
    <source>
        <dbReference type="Proteomes" id="UP000236370"/>
    </source>
</evidence>
<evidence type="ECO:0000313" key="2">
    <source>
        <dbReference type="EMBL" id="PNI90999.1"/>
    </source>
</evidence>
<sequence>ILASCPQQSLSPENYYRDICPQFFCRFWIYFTFKIN</sequence>
<name>A0A2J8Q3Z7_PANTR</name>
<gene>
    <name evidence="2" type="ORF">CK820_G0044595</name>
</gene>
<feature type="non-terminal residue" evidence="2">
    <location>
        <position position="1"/>
    </location>
</feature>
<proteinExistence type="predicted"/>
<reference evidence="2 3" key="1">
    <citation type="submission" date="2017-12" db="EMBL/GenBank/DDBJ databases">
        <title>High-resolution comparative analysis of great ape genomes.</title>
        <authorList>
            <person name="Pollen A."/>
            <person name="Hastie A."/>
            <person name="Hormozdiari F."/>
            <person name="Dougherty M."/>
            <person name="Liu R."/>
            <person name="Chaisson M."/>
            <person name="Hoppe E."/>
            <person name="Hill C."/>
            <person name="Pang A."/>
            <person name="Hillier L."/>
            <person name="Baker C."/>
            <person name="Armstrong J."/>
            <person name="Shendure J."/>
            <person name="Paten B."/>
            <person name="Wilson R."/>
            <person name="Chao H."/>
            <person name="Schneider V."/>
            <person name="Ventura M."/>
            <person name="Kronenberg Z."/>
            <person name="Murali S."/>
            <person name="Gordon D."/>
            <person name="Cantsilieris S."/>
            <person name="Munson K."/>
            <person name="Nelson B."/>
            <person name="Raja A."/>
            <person name="Underwood J."/>
            <person name="Diekhans M."/>
            <person name="Fiddes I."/>
            <person name="Haussler D."/>
            <person name="Eichler E."/>
        </authorList>
    </citation>
    <scope>NUCLEOTIDE SEQUENCE [LARGE SCALE GENOMIC DNA]</scope>
    <source>
        <strain evidence="2">Yerkes chimp pedigree #C0471</strain>
    </source>
</reference>
<comment type="caution">
    <text evidence="2">The sequence shown here is derived from an EMBL/GenBank/DDBJ whole genome shotgun (WGS) entry which is preliminary data.</text>
</comment>
<dbReference type="EMBL" id="NBAG03000083">
    <property type="protein sequence ID" value="PNI90999.1"/>
    <property type="molecule type" value="Genomic_DNA"/>
</dbReference>
<organism evidence="2 3">
    <name type="scientific">Pan troglodytes</name>
    <name type="common">Chimpanzee</name>
    <dbReference type="NCBI Taxonomy" id="9598"/>
    <lineage>
        <taxon>Eukaryota</taxon>
        <taxon>Metazoa</taxon>
        <taxon>Chordata</taxon>
        <taxon>Craniata</taxon>
        <taxon>Vertebrata</taxon>
        <taxon>Euteleostomi</taxon>
        <taxon>Mammalia</taxon>
        <taxon>Eutheria</taxon>
        <taxon>Euarchontoglires</taxon>
        <taxon>Primates</taxon>
        <taxon>Haplorrhini</taxon>
        <taxon>Catarrhini</taxon>
        <taxon>Hominidae</taxon>
        <taxon>Pan</taxon>
    </lineage>
</organism>
<feature type="domain" description="TANGO6 HEAT repeat" evidence="1">
    <location>
        <begin position="1"/>
        <end position="22"/>
    </location>
</feature>
<dbReference type="Proteomes" id="UP000236370">
    <property type="component" value="Unassembled WGS sequence"/>
</dbReference>
<protein>
    <submittedName>
        <fullName evidence="2">TANGO6 isoform 7</fullName>
    </submittedName>
</protein>
<dbReference type="AlphaFoldDB" id="A0A2J8Q3Z7"/>
<dbReference type="Pfam" id="PF23565">
    <property type="entry name" value="ARM_TANGO6"/>
    <property type="match status" value="1"/>
</dbReference>